<evidence type="ECO:0000313" key="3">
    <source>
        <dbReference type="EMBL" id="VFQ92394.1"/>
    </source>
</evidence>
<name>A0A484MX63_9ASTE</name>
<keyword evidence="2" id="KW-0472">Membrane</keyword>
<evidence type="ECO:0008006" key="5">
    <source>
        <dbReference type="Google" id="ProtNLM"/>
    </source>
</evidence>
<dbReference type="AlphaFoldDB" id="A0A484MX63"/>
<evidence type="ECO:0000256" key="1">
    <source>
        <dbReference type="SAM" id="MobiDB-lite"/>
    </source>
</evidence>
<evidence type="ECO:0000313" key="4">
    <source>
        <dbReference type="Proteomes" id="UP000595140"/>
    </source>
</evidence>
<dbReference type="Proteomes" id="UP000595140">
    <property type="component" value="Unassembled WGS sequence"/>
</dbReference>
<evidence type="ECO:0000256" key="2">
    <source>
        <dbReference type="SAM" id="Phobius"/>
    </source>
</evidence>
<dbReference type="OrthoDB" id="1750169at2759"/>
<protein>
    <recommendedName>
        <fullName evidence="5">DUF1985 domain-containing protein</fullName>
    </recommendedName>
</protein>
<sequence>MRTKNASVSSSKNGNDEYHAEGRMKEHSGSPKPTQGTLEVPAIKTKVNSKDFPHMKLTVKSSLQDFQKLMKEKLCDHMEILEVFRRDSPFGAFLDVQLVPPPAMLWQLMVREANVGGAKAPGYEEQYDKDSLRVFVKENWSKGVVCYTSVVERFSKLCQLFDDEGKKEYAVQWIVKVATLMFVVLVLIGHAKKDASVPKWILPTVANSDDSMSFPWGTWAFLESLCIQSLGKDLVSEKKKLVKGGKTSNTLRYTGFVLPSSVSKLI</sequence>
<reference evidence="3 4" key="1">
    <citation type="submission" date="2018-04" db="EMBL/GenBank/DDBJ databases">
        <authorList>
            <person name="Vogel A."/>
        </authorList>
    </citation>
    <scope>NUCLEOTIDE SEQUENCE [LARGE SCALE GENOMIC DNA]</scope>
</reference>
<feature type="compositionally biased region" description="Polar residues" evidence="1">
    <location>
        <begin position="1"/>
        <end position="13"/>
    </location>
</feature>
<gene>
    <name evidence="3" type="ORF">CCAM_LOCUS34170</name>
</gene>
<dbReference type="EMBL" id="OOIL02004514">
    <property type="protein sequence ID" value="VFQ92394.1"/>
    <property type="molecule type" value="Genomic_DNA"/>
</dbReference>
<feature type="compositionally biased region" description="Basic and acidic residues" evidence="1">
    <location>
        <begin position="14"/>
        <end position="29"/>
    </location>
</feature>
<dbReference type="PANTHER" id="PTHR48449">
    <property type="entry name" value="DUF1985 DOMAIN-CONTAINING PROTEIN"/>
    <property type="match status" value="1"/>
</dbReference>
<dbReference type="PANTHER" id="PTHR48449:SF1">
    <property type="entry name" value="DUF1985 DOMAIN-CONTAINING PROTEIN"/>
    <property type="match status" value="1"/>
</dbReference>
<keyword evidence="2" id="KW-1133">Transmembrane helix</keyword>
<feature type="transmembrane region" description="Helical" evidence="2">
    <location>
        <begin position="169"/>
        <end position="189"/>
    </location>
</feature>
<feature type="region of interest" description="Disordered" evidence="1">
    <location>
        <begin position="1"/>
        <end position="38"/>
    </location>
</feature>
<keyword evidence="2" id="KW-0812">Transmembrane</keyword>
<proteinExistence type="predicted"/>
<keyword evidence="4" id="KW-1185">Reference proteome</keyword>
<organism evidence="3 4">
    <name type="scientific">Cuscuta campestris</name>
    <dbReference type="NCBI Taxonomy" id="132261"/>
    <lineage>
        <taxon>Eukaryota</taxon>
        <taxon>Viridiplantae</taxon>
        <taxon>Streptophyta</taxon>
        <taxon>Embryophyta</taxon>
        <taxon>Tracheophyta</taxon>
        <taxon>Spermatophyta</taxon>
        <taxon>Magnoliopsida</taxon>
        <taxon>eudicotyledons</taxon>
        <taxon>Gunneridae</taxon>
        <taxon>Pentapetalae</taxon>
        <taxon>asterids</taxon>
        <taxon>lamiids</taxon>
        <taxon>Solanales</taxon>
        <taxon>Convolvulaceae</taxon>
        <taxon>Cuscuteae</taxon>
        <taxon>Cuscuta</taxon>
        <taxon>Cuscuta subgen. Grammica</taxon>
        <taxon>Cuscuta sect. Cleistogrammica</taxon>
    </lineage>
</organism>
<accession>A0A484MX63</accession>